<evidence type="ECO:0000313" key="1">
    <source>
        <dbReference type="EMBL" id="AXH59673.1"/>
    </source>
</evidence>
<dbReference type="AlphaFoldDB" id="A0AAD0PVS9"/>
<sequence length="65" mass="7664">MSFRRLLRTLFPPLFKIPAKKPDGGLIAHMIVRRYSRGNANLQRGRYITADQLELRKRRLASHNF</sequence>
<accession>A0AAD0PVS9</accession>
<geneLocation type="plasmid" evidence="2">
    <name>pmppla107</name>
</geneLocation>
<organism evidence="1 2">
    <name type="scientific">Pseudomonas amygdali pv. lachrymans str. M301315</name>
    <dbReference type="NCBI Taxonomy" id="629260"/>
    <lineage>
        <taxon>Bacteria</taxon>
        <taxon>Pseudomonadati</taxon>
        <taxon>Pseudomonadota</taxon>
        <taxon>Gammaproteobacteria</taxon>
        <taxon>Pseudomonadales</taxon>
        <taxon>Pseudomonadaceae</taxon>
        <taxon>Pseudomonas</taxon>
        <taxon>Pseudomonas amygdali</taxon>
    </lineage>
</organism>
<dbReference type="Proteomes" id="UP000006426">
    <property type="component" value="Plasmid pmppla107"/>
</dbReference>
<dbReference type="EMBL" id="CP031226">
    <property type="protein sequence ID" value="AXH59673.1"/>
    <property type="molecule type" value="Genomic_DNA"/>
</dbReference>
<evidence type="ECO:0000313" key="2">
    <source>
        <dbReference type="Proteomes" id="UP000006426"/>
    </source>
</evidence>
<gene>
    <name evidence="1" type="ORF">PLA107_031105</name>
</gene>
<proteinExistence type="predicted"/>
<name>A0AAD0PVS9_PSEAV</name>
<reference evidence="1 2" key="1">
    <citation type="journal article" date="2011" name="PLoS Pathog.">
        <title>Dynamic evolution of pathogenicity revealed by sequencing and comparative genomics of 19 Pseudomonas syringae isolates.</title>
        <authorList>
            <person name="Baltrus D.A."/>
            <person name="Nishimura M.T."/>
            <person name="Romanchuk A."/>
            <person name="Chang J.H."/>
            <person name="Mukhtar M.S."/>
            <person name="Cherkis K."/>
            <person name="Roach J."/>
            <person name="Grant S.R."/>
            <person name="Jones C.D."/>
            <person name="Dangl J.L."/>
        </authorList>
    </citation>
    <scope>NUCLEOTIDE SEQUENCE [LARGE SCALE GENOMIC DNA]</scope>
    <source>
        <strain evidence="1 2">M301315</strain>
    </source>
</reference>
<protein>
    <submittedName>
        <fullName evidence="1">Uncharacterized protein</fullName>
    </submittedName>
</protein>
<keyword evidence="1" id="KW-0614">Plasmid</keyword>